<dbReference type="HOGENOM" id="CLU_1425866_0_0_4"/>
<sequence>MSPAKIEELFELLRAACARQFRFNPRRVTAGMRYVGKEGHGKDMVHVFRDASTHSQIALDSTFATLREKHGEKPHWTEAEKAHYQNTDAEIDAEIAAKQAELEFVQNSALYQDHKAELLTHYKDWPGYVPGGTNPREAARLLIAALAEANDARLATFVERFHSADPENLVHLLLSPCHLEIEASRAAATP</sequence>
<dbReference type="KEGG" id="dar:Daro_3118"/>
<proteinExistence type="predicted"/>
<dbReference type="STRING" id="159087.Daro_3118"/>
<gene>
    <name evidence="1" type="ordered locus">Daro_3118</name>
</gene>
<name>Q47BD3_DECAR</name>
<evidence type="ECO:0000313" key="1">
    <source>
        <dbReference type="EMBL" id="AAZ47848.1"/>
    </source>
</evidence>
<accession>Q47BD3</accession>
<dbReference type="EMBL" id="CP000089">
    <property type="protein sequence ID" value="AAZ47848.1"/>
    <property type="molecule type" value="Genomic_DNA"/>
</dbReference>
<reference evidence="1" key="1">
    <citation type="submission" date="2005-08" db="EMBL/GenBank/DDBJ databases">
        <title>Complete sequence of Dechloromonas aromatica RCB.</title>
        <authorList>
            <person name="Salinero K.K."/>
            <person name="Copeland A."/>
            <person name="Lucas S."/>
            <person name="Lapidus A."/>
            <person name="Barry K."/>
            <person name="Detter J.C."/>
            <person name="Glavina T."/>
            <person name="Hammon N."/>
            <person name="Israni S."/>
            <person name="Pitluck S."/>
            <person name="Di Bartolo G."/>
            <person name="Trong S."/>
            <person name="Schmutz J."/>
            <person name="Larimer F."/>
            <person name="Land M."/>
            <person name="Ivanova N."/>
            <person name="Richardson P."/>
        </authorList>
    </citation>
    <scope>NUCLEOTIDE SEQUENCE</scope>
    <source>
        <strain evidence="1">RCB</strain>
    </source>
</reference>
<dbReference type="OrthoDB" id="9180107at2"/>
<dbReference type="AlphaFoldDB" id="Q47BD3"/>
<organism evidence="1">
    <name type="scientific">Dechloromonas aromatica (strain RCB)</name>
    <dbReference type="NCBI Taxonomy" id="159087"/>
    <lineage>
        <taxon>Bacteria</taxon>
        <taxon>Pseudomonadati</taxon>
        <taxon>Pseudomonadota</taxon>
        <taxon>Betaproteobacteria</taxon>
        <taxon>Rhodocyclales</taxon>
        <taxon>Azonexaceae</taxon>
        <taxon>Dechloromonas</taxon>
    </lineage>
</organism>
<protein>
    <submittedName>
        <fullName evidence="1">Uncharacterized protein</fullName>
    </submittedName>
</protein>